<dbReference type="Proteomes" id="UP001229421">
    <property type="component" value="Unassembled WGS sequence"/>
</dbReference>
<accession>A0AAD8LDF8</accession>
<name>A0AAD8LDF8_TARER</name>
<evidence type="ECO:0000313" key="2">
    <source>
        <dbReference type="Proteomes" id="UP001229421"/>
    </source>
</evidence>
<keyword evidence="2" id="KW-1185">Reference proteome</keyword>
<protein>
    <submittedName>
        <fullName evidence="1">Uncharacterized protein</fullName>
    </submittedName>
</protein>
<dbReference type="AlphaFoldDB" id="A0AAD8LDF8"/>
<sequence length="70" mass="7679">MKFMVPLSNLNTKAFPVDGLISEAGAVVGLNPACVLSMLMKPRHQDKPAHIISRIQGPSLIHRQKGENKF</sequence>
<dbReference type="EMBL" id="JAUHHV010000001">
    <property type="protein sequence ID" value="KAK1437166.1"/>
    <property type="molecule type" value="Genomic_DNA"/>
</dbReference>
<gene>
    <name evidence="1" type="ORF">QVD17_02952</name>
</gene>
<evidence type="ECO:0000313" key="1">
    <source>
        <dbReference type="EMBL" id="KAK1437166.1"/>
    </source>
</evidence>
<organism evidence="1 2">
    <name type="scientific">Tagetes erecta</name>
    <name type="common">African marigold</name>
    <dbReference type="NCBI Taxonomy" id="13708"/>
    <lineage>
        <taxon>Eukaryota</taxon>
        <taxon>Viridiplantae</taxon>
        <taxon>Streptophyta</taxon>
        <taxon>Embryophyta</taxon>
        <taxon>Tracheophyta</taxon>
        <taxon>Spermatophyta</taxon>
        <taxon>Magnoliopsida</taxon>
        <taxon>eudicotyledons</taxon>
        <taxon>Gunneridae</taxon>
        <taxon>Pentapetalae</taxon>
        <taxon>asterids</taxon>
        <taxon>campanulids</taxon>
        <taxon>Asterales</taxon>
        <taxon>Asteraceae</taxon>
        <taxon>Asteroideae</taxon>
        <taxon>Heliantheae alliance</taxon>
        <taxon>Tageteae</taxon>
        <taxon>Tagetes</taxon>
    </lineage>
</organism>
<comment type="caution">
    <text evidence="1">The sequence shown here is derived from an EMBL/GenBank/DDBJ whole genome shotgun (WGS) entry which is preliminary data.</text>
</comment>
<proteinExistence type="predicted"/>
<reference evidence="1" key="1">
    <citation type="journal article" date="2023" name="bioRxiv">
        <title>Improved chromosome-level genome assembly for marigold (Tagetes erecta).</title>
        <authorList>
            <person name="Jiang F."/>
            <person name="Yuan L."/>
            <person name="Wang S."/>
            <person name="Wang H."/>
            <person name="Xu D."/>
            <person name="Wang A."/>
            <person name="Fan W."/>
        </authorList>
    </citation>
    <scope>NUCLEOTIDE SEQUENCE</scope>
    <source>
        <strain evidence="1">WSJ</strain>
        <tissue evidence="1">Leaf</tissue>
    </source>
</reference>